<reference evidence="2" key="1">
    <citation type="submission" date="2001-10" db="EMBL/GenBank/DDBJ databases">
        <title>Sequence analysis of the hpaD and hpaF genes encoding homoprotocatechuate 2,3-dioxygenase and 5-carboxymethyl-2-hydroxymuconate isomerase from Pseudomonas sp. DJ-12.</title>
        <authorList>
            <person name="Chae J.-C."/>
            <person name="Kim C.-K."/>
        </authorList>
    </citation>
    <scope>NUCLEOTIDE SEQUENCE</scope>
</reference>
<evidence type="ECO:0000313" key="2">
    <source>
        <dbReference type="EMBL" id="AAL28116.1"/>
    </source>
</evidence>
<proteinExistence type="predicted"/>
<accession>Q93A26</accession>
<organism evidence="2">
    <name type="scientific">Pseudomonas sp. DJ-12</name>
    <dbReference type="NCBI Taxonomy" id="74138"/>
    <lineage>
        <taxon>Bacteria</taxon>
        <taxon>Pseudomonadati</taxon>
        <taxon>Pseudomonadota</taxon>
    </lineage>
</organism>
<dbReference type="EMBL" id="AF433158">
    <property type="protein sequence ID" value="AAL28116.1"/>
    <property type="molecule type" value="Genomic_DNA"/>
</dbReference>
<feature type="region of interest" description="Disordered" evidence="1">
    <location>
        <begin position="35"/>
        <end position="121"/>
    </location>
</feature>
<gene>
    <name evidence="2" type="primary">hpaF</name>
</gene>
<keyword evidence="2" id="KW-0413">Isomerase</keyword>
<dbReference type="AlphaFoldDB" id="Q93A26"/>
<protein>
    <submittedName>
        <fullName evidence="2">5-carboxymethyl-2-hydroxymuconic acid isomerase</fullName>
    </submittedName>
</protein>
<evidence type="ECO:0000256" key="1">
    <source>
        <dbReference type="SAM" id="MobiDB-lite"/>
    </source>
</evidence>
<sequence>MPHLVILYTPNVELDTGMLALCRQLAACMLGANDEGGRQVVPDRRHARAGIPRRGSRGGGRRGRLRPQLNEPADEHRAQRCGQEASGRNHLGAHQGLPRASVRAPPDWPERTSGRTPRPGV</sequence>
<dbReference type="GO" id="GO:0016853">
    <property type="term" value="F:isomerase activity"/>
    <property type="evidence" value="ECO:0007669"/>
    <property type="project" value="UniProtKB-KW"/>
</dbReference>
<feature type="compositionally biased region" description="Basic residues" evidence="1">
    <location>
        <begin position="54"/>
        <end position="65"/>
    </location>
</feature>
<feature type="compositionally biased region" description="Basic and acidic residues" evidence="1">
    <location>
        <begin position="35"/>
        <end position="44"/>
    </location>
</feature>
<dbReference type="InterPro" id="IPR014347">
    <property type="entry name" value="Tautomerase/MIF_sf"/>
</dbReference>
<name>Q93A26_9PROT</name>
<dbReference type="Gene3D" id="3.30.429.10">
    <property type="entry name" value="Macrophage Migration Inhibitory Factor"/>
    <property type="match status" value="1"/>
</dbReference>